<evidence type="ECO:0000256" key="1">
    <source>
        <dbReference type="SAM" id="MobiDB-lite"/>
    </source>
</evidence>
<feature type="compositionally biased region" description="Basic residues" evidence="1">
    <location>
        <begin position="8"/>
        <end position="23"/>
    </location>
</feature>
<reference evidence="2" key="2">
    <citation type="submission" date="2021-01" db="EMBL/GenBank/DDBJ databases">
        <authorList>
            <person name="Schikora-Tamarit M.A."/>
        </authorList>
    </citation>
    <scope>NUCLEOTIDE SEQUENCE</scope>
    <source>
        <strain evidence="2">CBS6075</strain>
    </source>
</reference>
<gene>
    <name evidence="2" type="ORF">OGAPHI_002465</name>
</gene>
<feature type="compositionally biased region" description="Basic and acidic residues" evidence="1">
    <location>
        <begin position="24"/>
        <end position="33"/>
    </location>
</feature>
<sequence>MGASDRKNSKRKSHVNVRQKKPQRRDSIKDATKDLVEEKDKQLITIGYNDLVACCSPFVIPASSQINDQKYSHEINLSLLYGETANPASSSYKSTQEVSKQKLMNSLIESMQLLDLIPGKSLHIQTPRSSCAGLDYSDSEEVELDDEDVDVEHRLAQMDIDIKDLFDPQISIMKAPQESLGVVTHDEAFDSTPNGLVIF</sequence>
<dbReference type="AlphaFoldDB" id="A0A9P8PBH6"/>
<feature type="region of interest" description="Disordered" evidence="1">
    <location>
        <begin position="1"/>
        <end position="33"/>
    </location>
</feature>
<dbReference type="Proteomes" id="UP000769157">
    <property type="component" value="Unassembled WGS sequence"/>
</dbReference>
<protein>
    <submittedName>
        <fullName evidence="2">Uncharacterized protein</fullName>
    </submittedName>
</protein>
<proteinExistence type="predicted"/>
<dbReference type="RefSeq" id="XP_046063125.1">
    <property type="nucleotide sequence ID" value="XM_046203338.1"/>
</dbReference>
<keyword evidence="3" id="KW-1185">Reference proteome</keyword>
<evidence type="ECO:0000313" key="2">
    <source>
        <dbReference type="EMBL" id="KAH3668711.1"/>
    </source>
</evidence>
<dbReference type="GeneID" id="70234432"/>
<dbReference type="OrthoDB" id="3991292at2759"/>
<reference evidence="2" key="1">
    <citation type="journal article" date="2021" name="Open Biol.">
        <title>Shared evolutionary footprints suggest mitochondrial oxidative damage underlies multiple complex I losses in fungi.</title>
        <authorList>
            <person name="Schikora-Tamarit M.A."/>
            <person name="Marcet-Houben M."/>
            <person name="Nosek J."/>
            <person name="Gabaldon T."/>
        </authorList>
    </citation>
    <scope>NUCLEOTIDE SEQUENCE</scope>
    <source>
        <strain evidence="2">CBS6075</strain>
    </source>
</reference>
<accession>A0A9P8PBH6</accession>
<evidence type="ECO:0000313" key="3">
    <source>
        <dbReference type="Proteomes" id="UP000769157"/>
    </source>
</evidence>
<comment type="caution">
    <text evidence="2">The sequence shown here is derived from an EMBL/GenBank/DDBJ whole genome shotgun (WGS) entry which is preliminary data.</text>
</comment>
<name>A0A9P8PBH6_9ASCO</name>
<organism evidence="2 3">
    <name type="scientific">Ogataea philodendri</name>
    <dbReference type="NCBI Taxonomy" id="1378263"/>
    <lineage>
        <taxon>Eukaryota</taxon>
        <taxon>Fungi</taxon>
        <taxon>Dikarya</taxon>
        <taxon>Ascomycota</taxon>
        <taxon>Saccharomycotina</taxon>
        <taxon>Pichiomycetes</taxon>
        <taxon>Pichiales</taxon>
        <taxon>Pichiaceae</taxon>
        <taxon>Ogataea</taxon>
    </lineage>
</organism>
<dbReference type="EMBL" id="JAEUBE010000158">
    <property type="protein sequence ID" value="KAH3668711.1"/>
    <property type="molecule type" value="Genomic_DNA"/>
</dbReference>